<dbReference type="InterPro" id="IPR013083">
    <property type="entry name" value="Znf_RING/FYVE/PHD"/>
</dbReference>
<feature type="domain" description="Zinc finger PHD-type" evidence="4">
    <location>
        <begin position="43"/>
        <end position="113"/>
    </location>
</feature>
<dbReference type="InterPro" id="IPR001965">
    <property type="entry name" value="Znf_PHD"/>
</dbReference>
<evidence type="ECO:0000256" key="2">
    <source>
        <dbReference type="ARBA" id="ARBA00022771"/>
    </source>
</evidence>
<comment type="caution">
    <text evidence="5">The sequence shown here is derived from an EMBL/GenBank/DDBJ whole genome shotgun (WGS) entry which is preliminary data.</text>
</comment>
<dbReference type="InterPro" id="IPR011011">
    <property type="entry name" value="Znf_FYVE_PHD"/>
</dbReference>
<feature type="non-terminal residue" evidence="5">
    <location>
        <position position="1"/>
    </location>
</feature>
<dbReference type="SMART" id="SM00249">
    <property type="entry name" value="PHD"/>
    <property type="match status" value="1"/>
</dbReference>
<accession>A0A8T2WLF6</accession>
<protein>
    <recommendedName>
        <fullName evidence="4">Zinc finger PHD-type domain-containing protein</fullName>
    </recommendedName>
</protein>
<evidence type="ECO:0000313" key="6">
    <source>
        <dbReference type="Proteomes" id="UP000807159"/>
    </source>
</evidence>
<evidence type="ECO:0000313" key="5">
    <source>
        <dbReference type="EMBL" id="KAH8480547.1"/>
    </source>
</evidence>
<dbReference type="EMBL" id="JACEGQ020000019">
    <property type="protein sequence ID" value="KAH8480547.1"/>
    <property type="molecule type" value="Genomic_DNA"/>
</dbReference>
<proteinExistence type="predicted"/>
<evidence type="ECO:0000256" key="3">
    <source>
        <dbReference type="ARBA" id="ARBA00022833"/>
    </source>
</evidence>
<dbReference type="PANTHER" id="PTHR45865">
    <property type="entry name" value="E3 UBIQUITIN-PROTEIN LIGASE SHPRH FAMILY MEMBER"/>
    <property type="match status" value="1"/>
</dbReference>
<dbReference type="SUPFAM" id="SSF57903">
    <property type="entry name" value="FYVE/PHD zinc finger"/>
    <property type="match status" value="1"/>
</dbReference>
<dbReference type="GO" id="GO:0008270">
    <property type="term" value="F:zinc ion binding"/>
    <property type="evidence" value="ECO:0007669"/>
    <property type="project" value="UniProtKB-KW"/>
</dbReference>
<sequence length="145" mass="16231">ELLACVLAHRKSTSDDGSVVAPTWQNTGNQKINLKRLKRERVECVCGAVSDGYKYRGLWVQCDICDAWQHADCVGYSPRGKQKRSVDEVQKHRNKTTISYVVRDGEHVCQMCSELIQVADTPIATGATLIVYPAPTSKNIILMFF</sequence>
<keyword evidence="3" id="KW-0862">Zinc</keyword>
<evidence type="ECO:0000256" key="1">
    <source>
        <dbReference type="ARBA" id="ARBA00022723"/>
    </source>
</evidence>
<reference evidence="5" key="1">
    <citation type="journal article" date="2021" name="J. Hered.">
        <title>Genome Assembly of Salicaceae Populus deltoides (Eastern Cottonwood) I-69 Based on Nanopore Sequencing and Hi-C Technologies.</title>
        <authorList>
            <person name="Bai S."/>
            <person name="Wu H."/>
            <person name="Zhang J."/>
            <person name="Pan Z."/>
            <person name="Zhao W."/>
            <person name="Li Z."/>
            <person name="Tong C."/>
        </authorList>
    </citation>
    <scope>NUCLEOTIDE SEQUENCE</scope>
    <source>
        <tissue evidence="5">Leaf</tissue>
    </source>
</reference>
<keyword evidence="1" id="KW-0479">Metal-binding</keyword>
<gene>
    <name evidence="5" type="ORF">H0E87_030716</name>
</gene>
<dbReference type="Gene3D" id="3.30.40.10">
    <property type="entry name" value="Zinc/RING finger domain, C3HC4 (zinc finger)"/>
    <property type="match status" value="1"/>
</dbReference>
<dbReference type="Pfam" id="PF00628">
    <property type="entry name" value="PHD"/>
    <property type="match status" value="1"/>
</dbReference>
<evidence type="ECO:0000259" key="4">
    <source>
        <dbReference type="SMART" id="SM00249"/>
    </source>
</evidence>
<dbReference type="InterPro" id="IPR052583">
    <property type="entry name" value="ATP-helicase/E3_Ub-Ligase"/>
</dbReference>
<dbReference type="AlphaFoldDB" id="A0A8T2WLF6"/>
<dbReference type="Proteomes" id="UP000807159">
    <property type="component" value="Chromosome 19"/>
</dbReference>
<keyword evidence="6" id="KW-1185">Reference proteome</keyword>
<keyword evidence="2" id="KW-0863">Zinc-finger</keyword>
<name>A0A8T2WLF6_POPDE</name>
<organism evidence="5 6">
    <name type="scientific">Populus deltoides</name>
    <name type="common">Eastern poplar</name>
    <name type="synonym">Eastern cottonwood</name>
    <dbReference type="NCBI Taxonomy" id="3696"/>
    <lineage>
        <taxon>Eukaryota</taxon>
        <taxon>Viridiplantae</taxon>
        <taxon>Streptophyta</taxon>
        <taxon>Embryophyta</taxon>
        <taxon>Tracheophyta</taxon>
        <taxon>Spermatophyta</taxon>
        <taxon>Magnoliopsida</taxon>
        <taxon>eudicotyledons</taxon>
        <taxon>Gunneridae</taxon>
        <taxon>Pentapetalae</taxon>
        <taxon>rosids</taxon>
        <taxon>fabids</taxon>
        <taxon>Malpighiales</taxon>
        <taxon>Salicaceae</taxon>
        <taxon>Saliceae</taxon>
        <taxon>Populus</taxon>
    </lineage>
</organism>
<dbReference type="InterPro" id="IPR019787">
    <property type="entry name" value="Znf_PHD-finger"/>
</dbReference>
<dbReference type="PANTHER" id="PTHR45865:SF1">
    <property type="entry name" value="E3 UBIQUITIN-PROTEIN LIGASE SHPRH"/>
    <property type="match status" value="1"/>
</dbReference>